<dbReference type="GO" id="GO:0005886">
    <property type="term" value="C:plasma membrane"/>
    <property type="evidence" value="ECO:0007669"/>
    <property type="project" value="TreeGrafter"/>
</dbReference>
<gene>
    <name evidence="14" type="ORF">RMAR0315_LOCUS10859</name>
</gene>
<dbReference type="InterPro" id="IPR004709">
    <property type="entry name" value="NaH_exchanger"/>
</dbReference>
<dbReference type="GO" id="GO:0051453">
    <property type="term" value="P:regulation of intracellular pH"/>
    <property type="evidence" value="ECO:0007669"/>
    <property type="project" value="TreeGrafter"/>
</dbReference>
<name>A0A7S0G7Y5_9RHOD</name>
<evidence type="ECO:0000256" key="7">
    <source>
        <dbReference type="ARBA" id="ARBA00023053"/>
    </source>
</evidence>
<dbReference type="InterPro" id="IPR006153">
    <property type="entry name" value="Cation/H_exchanger_TM"/>
</dbReference>
<proteinExistence type="inferred from homology"/>
<keyword evidence="5 12" id="KW-1133">Transmembrane helix</keyword>
<evidence type="ECO:0000256" key="10">
    <source>
        <dbReference type="ARBA" id="ARBA00023201"/>
    </source>
</evidence>
<evidence type="ECO:0000256" key="4">
    <source>
        <dbReference type="ARBA" id="ARBA00022692"/>
    </source>
</evidence>
<keyword evidence="9 12" id="KW-0472">Membrane</keyword>
<feature type="transmembrane region" description="Helical" evidence="12">
    <location>
        <begin position="433"/>
        <end position="450"/>
    </location>
</feature>
<protein>
    <recommendedName>
        <fullName evidence="11">Sodium/hydrogen exchanger</fullName>
    </recommendedName>
</protein>
<evidence type="ECO:0000256" key="3">
    <source>
        <dbReference type="ARBA" id="ARBA00022449"/>
    </source>
</evidence>
<evidence type="ECO:0000256" key="9">
    <source>
        <dbReference type="ARBA" id="ARBA00023136"/>
    </source>
</evidence>
<keyword evidence="3 11" id="KW-0050">Antiport</keyword>
<feature type="transmembrane region" description="Helical" evidence="12">
    <location>
        <begin position="462"/>
        <end position="486"/>
    </location>
</feature>
<dbReference type="Pfam" id="PF00999">
    <property type="entry name" value="Na_H_Exchanger"/>
    <property type="match status" value="1"/>
</dbReference>
<feature type="transmembrane region" description="Helical" evidence="12">
    <location>
        <begin position="174"/>
        <end position="198"/>
    </location>
</feature>
<evidence type="ECO:0000313" key="14">
    <source>
        <dbReference type="EMBL" id="CAD8400863.1"/>
    </source>
</evidence>
<dbReference type="PANTHER" id="PTHR10110">
    <property type="entry name" value="SODIUM/HYDROGEN EXCHANGER"/>
    <property type="match status" value="1"/>
</dbReference>
<feature type="transmembrane region" description="Helical" evidence="12">
    <location>
        <begin position="81"/>
        <end position="102"/>
    </location>
</feature>
<evidence type="ECO:0000256" key="11">
    <source>
        <dbReference type="RuleBase" id="RU003722"/>
    </source>
</evidence>
<feature type="transmembrane region" description="Helical" evidence="12">
    <location>
        <begin position="394"/>
        <end position="413"/>
    </location>
</feature>
<evidence type="ECO:0000256" key="6">
    <source>
        <dbReference type="ARBA" id="ARBA00023034"/>
    </source>
</evidence>
<dbReference type="GO" id="GO:0015386">
    <property type="term" value="F:potassium:proton antiporter activity"/>
    <property type="evidence" value="ECO:0007669"/>
    <property type="project" value="TreeGrafter"/>
</dbReference>
<dbReference type="EMBL" id="HBEK01019948">
    <property type="protein sequence ID" value="CAD8400863.1"/>
    <property type="molecule type" value="Transcribed_RNA"/>
</dbReference>
<keyword evidence="2 11" id="KW-0813">Transport</keyword>
<feature type="transmembrane region" description="Helical" evidence="12">
    <location>
        <begin position="210"/>
        <end position="231"/>
    </location>
</feature>
<evidence type="ECO:0000256" key="12">
    <source>
        <dbReference type="SAM" id="Phobius"/>
    </source>
</evidence>
<feature type="transmembrane region" description="Helical" evidence="12">
    <location>
        <begin position="238"/>
        <end position="260"/>
    </location>
</feature>
<comment type="subcellular location">
    <subcellularLocation>
        <location evidence="1">Golgi apparatus membrane</location>
        <topology evidence="1">Multi-pass membrane protein</topology>
    </subcellularLocation>
</comment>
<evidence type="ECO:0000256" key="8">
    <source>
        <dbReference type="ARBA" id="ARBA00023065"/>
    </source>
</evidence>
<dbReference type="Gene3D" id="6.10.140.1330">
    <property type="match status" value="1"/>
</dbReference>
<dbReference type="InterPro" id="IPR018422">
    <property type="entry name" value="Cation/H_exchanger_CPA1"/>
</dbReference>
<feature type="transmembrane region" description="Helical" evidence="12">
    <location>
        <begin position="114"/>
        <end position="140"/>
    </location>
</feature>
<feature type="domain" description="Cation/H+ exchanger transmembrane" evidence="13">
    <location>
        <begin position="103"/>
        <end position="487"/>
    </location>
</feature>
<organism evidence="14">
    <name type="scientific">Rhodosorus marinus</name>
    <dbReference type="NCBI Taxonomy" id="101924"/>
    <lineage>
        <taxon>Eukaryota</taxon>
        <taxon>Rhodophyta</taxon>
        <taxon>Stylonematophyceae</taxon>
        <taxon>Stylonematales</taxon>
        <taxon>Stylonemataceae</taxon>
        <taxon>Rhodosorus</taxon>
    </lineage>
</organism>
<dbReference type="PRINTS" id="PR01084">
    <property type="entry name" value="NAHEXCHNGR"/>
</dbReference>
<keyword evidence="6" id="KW-0333">Golgi apparatus</keyword>
<dbReference type="GO" id="GO:0000139">
    <property type="term" value="C:Golgi membrane"/>
    <property type="evidence" value="ECO:0007669"/>
    <property type="project" value="UniProtKB-SubCell"/>
</dbReference>
<sequence length="590" mass="64110">MDGGGRDESTEDPVSLSHKRQAYLPAAIALLALVLFGLALIIATKGSRPSGCPSCNCAGEYDPDIGLLTQGGNEEESQNELGFGLSIFIMTLSFCIVASFLISEHSFFNLPDCLSYVFIGIMIGLILRLSGISATAGYALPNQEQFFLFIIPPIIFEAGYSLSKADFFRQSGSILVFAVVGTIITALFWGLAMYLLGICGVSYNFRLWEALTFGALVSAVDPVATLAIFNALKVNRTLHYLVFGESVVNDAVAIVLYHTFAQMIGSSRPHWYVPIFSFVYIFAGSVVIGVLTSALAALFLKHLSLSKQPTLELAFYLLMAYVPYFLCEGFGMSGIMGILTGGVLLAHYAHPNLSTVTQLSSNYCFKSIAYLTETFVFVYLGTALTTFNHSWDSATVAFAIVLTLASRAANIFPLSRVVNEYRGTAKIDAKNQFIMWFSGLRGAIAFALSLNFPGGNEVTRRVVISTTLAIVLFTVIVLGGGTLPILQLLRVEGAATASKNQNHVSHLEGRDMDTFAAGQEQLTPDERRKGWLERMDETYFKPWLTNPADVANQRSTAATFQRLANLSGEGGEALTPHHIGSMFDAVEEPM</sequence>
<keyword evidence="4 11" id="KW-0812">Transmembrane</keyword>
<evidence type="ECO:0000256" key="1">
    <source>
        <dbReference type="ARBA" id="ARBA00004653"/>
    </source>
</evidence>
<evidence type="ECO:0000259" key="13">
    <source>
        <dbReference type="Pfam" id="PF00999"/>
    </source>
</evidence>
<keyword evidence="7" id="KW-0915">Sodium</keyword>
<keyword evidence="10 11" id="KW-0739">Sodium transport</keyword>
<evidence type="ECO:0000256" key="5">
    <source>
        <dbReference type="ARBA" id="ARBA00022989"/>
    </source>
</evidence>
<dbReference type="NCBIfam" id="TIGR00840">
    <property type="entry name" value="b_cpa1"/>
    <property type="match status" value="1"/>
</dbReference>
<dbReference type="GO" id="GO:0015385">
    <property type="term" value="F:sodium:proton antiporter activity"/>
    <property type="evidence" value="ECO:0007669"/>
    <property type="project" value="InterPro"/>
</dbReference>
<feature type="transmembrane region" description="Helical" evidence="12">
    <location>
        <begin position="272"/>
        <end position="300"/>
    </location>
</feature>
<feature type="transmembrane region" description="Helical" evidence="12">
    <location>
        <begin position="368"/>
        <end position="387"/>
    </location>
</feature>
<dbReference type="AlphaFoldDB" id="A0A7S0G7Y5"/>
<comment type="similarity">
    <text evidence="11">Belongs to the monovalent cation:proton antiporter 1 (CPA1) transporter (TC 2.A.36) family.</text>
</comment>
<keyword evidence="8 11" id="KW-0406">Ion transport</keyword>
<evidence type="ECO:0000256" key="2">
    <source>
        <dbReference type="ARBA" id="ARBA00022448"/>
    </source>
</evidence>
<accession>A0A7S0G7Y5</accession>
<feature type="transmembrane region" description="Helical" evidence="12">
    <location>
        <begin position="22"/>
        <end position="43"/>
    </location>
</feature>
<dbReference type="GO" id="GO:0098719">
    <property type="term" value="P:sodium ion import across plasma membrane"/>
    <property type="evidence" value="ECO:0007669"/>
    <property type="project" value="TreeGrafter"/>
</dbReference>
<feature type="transmembrane region" description="Helical" evidence="12">
    <location>
        <begin position="146"/>
        <end position="162"/>
    </location>
</feature>
<feature type="transmembrane region" description="Helical" evidence="12">
    <location>
        <begin position="321"/>
        <end position="348"/>
    </location>
</feature>
<reference evidence="14" key="1">
    <citation type="submission" date="2021-01" db="EMBL/GenBank/DDBJ databases">
        <authorList>
            <person name="Corre E."/>
            <person name="Pelletier E."/>
            <person name="Niang G."/>
            <person name="Scheremetjew M."/>
            <person name="Finn R."/>
            <person name="Kale V."/>
            <person name="Holt S."/>
            <person name="Cochrane G."/>
            <person name="Meng A."/>
            <person name="Brown T."/>
            <person name="Cohen L."/>
        </authorList>
    </citation>
    <scope>NUCLEOTIDE SEQUENCE</scope>
    <source>
        <strain evidence="14">UTEX LB 2760</strain>
    </source>
</reference>
<dbReference type="PANTHER" id="PTHR10110:SF191">
    <property type="entry name" value="SODIUM_HYDROGEN EXCHANGER 8"/>
    <property type="match status" value="1"/>
</dbReference>